<proteinExistence type="predicted"/>
<dbReference type="EMBL" id="JAUTDP010000007">
    <property type="protein sequence ID" value="KAK3397673.1"/>
    <property type="molecule type" value="Genomic_DNA"/>
</dbReference>
<accession>A0AAE0UB61</accession>
<protein>
    <submittedName>
        <fullName evidence="1">Uncharacterized protein</fullName>
    </submittedName>
</protein>
<organism evidence="1 2">
    <name type="scientific">Sordaria brevicollis</name>
    <dbReference type="NCBI Taxonomy" id="83679"/>
    <lineage>
        <taxon>Eukaryota</taxon>
        <taxon>Fungi</taxon>
        <taxon>Dikarya</taxon>
        <taxon>Ascomycota</taxon>
        <taxon>Pezizomycotina</taxon>
        <taxon>Sordariomycetes</taxon>
        <taxon>Sordariomycetidae</taxon>
        <taxon>Sordariales</taxon>
        <taxon>Sordariaceae</taxon>
        <taxon>Sordaria</taxon>
    </lineage>
</organism>
<gene>
    <name evidence="1" type="ORF">B0T20DRAFT_226533</name>
</gene>
<name>A0AAE0UB61_SORBR</name>
<reference evidence="1" key="1">
    <citation type="journal article" date="2023" name="Mol. Phylogenet. Evol.">
        <title>Genome-scale phylogeny and comparative genomics of the fungal order Sordariales.</title>
        <authorList>
            <person name="Hensen N."/>
            <person name="Bonometti L."/>
            <person name="Westerberg I."/>
            <person name="Brannstrom I.O."/>
            <person name="Guillou S."/>
            <person name="Cros-Aarteil S."/>
            <person name="Calhoun S."/>
            <person name="Haridas S."/>
            <person name="Kuo A."/>
            <person name="Mondo S."/>
            <person name="Pangilinan J."/>
            <person name="Riley R."/>
            <person name="LaButti K."/>
            <person name="Andreopoulos B."/>
            <person name="Lipzen A."/>
            <person name="Chen C."/>
            <person name="Yan M."/>
            <person name="Daum C."/>
            <person name="Ng V."/>
            <person name="Clum A."/>
            <person name="Steindorff A."/>
            <person name="Ohm R.A."/>
            <person name="Martin F."/>
            <person name="Silar P."/>
            <person name="Natvig D.O."/>
            <person name="Lalanne C."/>
            <person name="Gautier V."/>
            <person name="Ament-Velasquez S.L."/>
            <person name="Kruys A."/>
            <person name="Hutchinson M.I."/>
            <person name="Powell A.J."/>
            <person name="Barry K."/>
            <person name="Miller A.N."/>
            <person name="Grigoriev I.V."/>
            <person name="Debuchy R."/>
            <person name="Gladieux P."/>
            <person name="Hiltunen Thoren M."/>
            <person name="Johannesson H."/>
        </authorList>
    </citation>
    <scope>NUCLEOTIDE SEQUENCE</scope>
    <source>
        <strain evidence="1">FGSC 1904</strain>
    </source>
</reference>
<keyword evidence="2" id="KW-1185">Reference proteome</keyword>
<reference evidence="1" key="2">
    <citation type="submission" date="2023-07" db="EMBL/GenBank/DDBJ databases">
        <authorList>
            <consortium name="Lawrence Berkeley National Laboratory"/>
            <person name="Haridas S."/>
            <person name="Hensen N."/>
            <person name="Bonometti L."/>
            <person name="Westerberg I."/>
            <person name="Brannstrom I.O."/>
            <person name="Guillou S."/>
            <person name="Cros-Aarteil S."/>
            <person name="Calhoun S."/>
            <person name="Kuo A."/>
            <person name="Mondo S."/>
            <person name="Pangilinan J."/>
            <person name="Riley R."/>
            <person name="LaButti K."/>
            <person name="Andreopoulos B."/>
            <person name="Lipzen A."/>
            <person name="Chen C."/>
            <person name="Yanf M."/>
            <person name="Daum C."/>
            <person name="Ng V."/>
            <person name="Clum A."/>
            <person name="Steindorff A."/>
            <person name="Ohm R."/>
            <person name="Martin F."/>
            <person name="Silar P."/>
            <person name="Natvig D."/>
            <person name="Lalanne C."/>
            <person name="Gautier V."/>
            <person name="Ament-velasquez S.L."/>
            <person name="Kruys A."/>
            <person name="Hutchinson M.I."/>
            <person name="Powell A.J."/>
            <person name="Barry K."/>
            <person name="Miller A.N."/>
            <person name="Grigoriev I.V."/>
            <person name="Debuchy R."/>
            <person name="Gladieux P."/>
            <person name="Thoren M.H."/>
            <person name="Johannesson H."/>
        </authorList>
    </citation>
    <scope>NUCLEOTIDE SEQUENCE</scope>
    <source>
        <strain evidence="1">FGSC 1904</strain>
    </source>
</reference>
<evidence type="ECO:0000313" key="2">
    <source>
        <dbReference type="Proteomes" id="UP001281003"/>
    </source>
</evidence>
<comment type="caution">
    <text evidence="1">The sequence shown here is derived from an EMBL/GenBank/DDBJ whole genome shotgun (WGS) entry which is preliminary data.</text>
</comment>
<sequence length="248" mass="27910">MGLVWIWMELLDPLPPVSTEETSFPLSVLPRNFLASIKQCFGGPAVNWEYAESRENHQKGSWRDGDTTNTPGQQQQFMFGLVPITAFRTTGTQQVTTSRQGSFTKQHVHDVHENVWMHERHRPARPAGPPRPPSEFGGYPKLGSPVMVTAPLVNLRFQRAPPPCAWIGDAERISQNLRIRLAVLVFFGLLQQMICSHLLVALNAARTWPASGVYMITDRYGNIYMLKAVPSVHMVHHFYSLGGPDLVR</sequence>
<evidence type="ECO:0000313" key="1">
    <source>
        <dbReference type="EMBL" id="KAK3397673.1"/>
    </source>
</evidence>
<dbReference type="AlphaFoldDB" id="A0AAE0UB61"/>
<dbReference type="Proteomes" id="UP001281003">
    <property type="component" value="Unassembled WGS sequence"/>
</dbReference>